<feature type="compositionally biased region" description="Polar residues" evidence="1">
    <location>
        <begin position="1"/>
        <end position="19"/>
    </location>
</feature>
<dbReference type="EMBL" id="BARX01000036">
    <property type="protein sequence ID" value="GAD03878.1"/>
    <property type="molecule type" value="Genomic_DNA"/>
</dbReference>
<accession>R9PRI7</accession>
<protein>
    <submittedName>
        <fullName evidence="2">Uncharacterized protein</fullName>
    </submittedName>
</protein>
<sequence>MDTAENSSIAVEPSHSSVESVGANSTETTATTAAGEASNSSVDTIGANEATSETTTPVIDPEVDAMFGQLIRQSIANGNEQQALKLVEDAEQAGSLKARDVYLQALEKQKEQQQ</sequence>
<dbReference type="AlphaFoldDB" id="R9PRI7"/>
<evidence type="ECO:0000256" key="1">
    <source>
        <dbReference type="SAM" id="MobiDB-lite"/>
    </source>
</evidence>
<name>R9PRI7_AGAAL</name>
<dbReference type="STRING" id="1331007.AALB_3958"/>
<keyword evidence="3" id="KW-1185">Reference proteome</keyword>
<evidence type="ECO:0000313" key="2">
    <source>
        <dbReference type="EMBL" id="GAD03878.1"/>
    </source>
</evidence>
<comment type="caution">
    <text evidence="2">The sequence shown here is derived from an EMBL/GenBank/DDBJ whole genome shotgun (WGS) entry which is preliminary data.</text>
</comment>
<proteinExistence type="predicted"/>
<organism evidence="2 3">
    <name type="scientific">Agarivorans albus MKT 106</name>
    <dbReference type="NCBI Taxonomy" id="1331007"/>
    <lineage>
        <taxon>Bacteria</taxon>
        <taxon>Pseudomonadati</taxon>
        <taxon>Pseudomonadota</taxon>
        <taxon>Gammaproteobacteria</taxon>
        <taxon>Alteromonadales</taxon>
        <taxon>Alteromonadaceae</taxon>
        <taxon>Agarivorans</taxon>
    </lineage>
</organism>
<feature type="compositionally biased region" description="Low complexity" evidence="1">
    <location>
        <begin position="22"/>
        <end position="41"/>
    </location>
</feature>
<dbReference type="Proteomes" id="UP000014461">
    <property type="component" value="Unassembled WGS sequence"/>
</dbReference>
<evidence type="ECO:0000313" key="3">
    <source>
        <dbReference type="Proteomes" id="UP000014461"/>
    </source>
</evidence>
<feature type="region of interest" description="Disordered" evidence="1">
    <location>
        <begin position="1"/>
        <end position="60"/>
    </location>
</feature>
<reference evidence="2" key="1">
    <citation type="journal article" date="2013" name="Genome Announc.">
        <title>Draft Genome Sequence of Agarivorans albus Strain MKT 106T, an Agarolytic Marine Bacterium.</title>
        <authorList>
            <person name="Yasuike M."/>
            <person name="Nakamura Y."/>
            <person name="Kai W."/>
            <person name="Fujiwara A."/>
            <person name="Fukui Y."/>
            <person name="Satomi M."/>
            <person name="Sano M."/>
        </authorList>
    </citation>
    <scope>NUCLEOTIDE SEQUENCE [LARGE SCALE GENOMIC DNA]</scope>
</reference>
<gene>
    <name evidence="2" type="ORF">AALB_3958</name>
</gene>